<dbReference type="AlphaFoldDB" id="A0A4P9Y0A4"/>
<keyword evidence="3" id="KW-0808">Transferase</keyword>
<evidence type="ECO:0000313" key="13">
    <source>
        <dbReference type="Proteomes" id="UP000267251"/>
    </source>
</evidence>
<comment type="subcellular location">
    <subcellularLocation>
        <location evidence="1">Membrane</location>
        <topology evidence="1">Multi-pass membrane protein</topology>
    </subcellularLocation>
</comment>
<dbReference type="GO" id="GO:0005789">
    <property type="term" value="C:endoplasmic reticulum membrane"/>
    <property type="evidence" value="ECO:0007669"/>
    <property type="project" value="TreeGrafter"/>
</dbReference>
<dbReference type="PANTHER" id="PTHR21290:SF25">
    <property type="entry name" value="SPHINGOMYELIN SYNTHASE-RELATED PROTEIN 1"/>
    <property type="match status" value="1"/>
</dbReference>
<keyword evidence="13" id="KW-1185">Reference proteome</keyword>
<evidence type="ECO:0000256" key="3">
    <source>
        <dbReference type="ARBA" id="ARBA00022679"/>
    </source>
</evidence>
<evidence type="ECO:0000256" key="2">
    <source>
        <dbReference type="ARBA" id="ARBA00005441"/>
    </source>
</evidence>
<dbReference type="Proteomes" id="UP000267251">
    <property type="component" value="Unassembled WGS sequence"/>
</dbReference>
<feature type="transmembrane region" description="Helical" evidence="10">
    <location>
        <begin position="41"/>
        <end position="62"/>
    </location>
</feature>
<proteinExistence type="inferred from homology"/>
<dbReference type="Pfam" id="PF14360">
    <property type="entry name" value="PAP2_C"/>
    <property type="match status" value="1"/>
</dbReference>
<dbReference type="EMBL" id="KZ988444">
    <property type="protein sequence ID" value="RKP12183.1"/>
    <property type="molecule type" value="Genomic_DNA"/>
</dbReference>
<organism evidence="12 13">
    <name type="scientific">Piptocephalis cylindrospora</name>
    <dbReference type="NCBI Taxonomy" id="1907219"/>
    <lineage>
        <taxon>Eukaryota</taxon>
        <taxon>Fungi</taxon>
        <taxon>Fungi incertae sedis</taxon>
        <taxon>Zoopagomycota</taxon>
        <taxon>Zoopagomycotina</taxon>
        <taxon>Zoopagomycetes</taxon>
        <taxon>Zoopagales</taxon>
        <taxon>Piptocephalidaceae</taxon>
        <taxon>Piptocephalis</taxon>
    </lineage>
</organism>
<dbReference type="InterPro" id="IPR045221">
    <property type="entry name" value="Sphingomyelin_synth-like"/>
</dbReference>
<evidence type="ECO:0000313" key="12">
    <source>
        <dbReference type="EMBL" id="RKP12183.1"/>
    </source>
</evidence>
<keyword evidence="8 10" id="KW-0472">Membrane</keyword>
<dbReference type="GO" id="GO:0005886">
    <property type="term" value="C:plasma membrane"/>
    <property type="evidence" value="ECO:0007669"/>
    <property type="project" value="TreeGrafter"/>
</dbReference>
<dbReference type="InterPro" id="IPR025749">
    <property type="entry name" value="Sphingomyelin_synth-like_dom"/>
</dbReference>
<sequence>MGNRQGKLIYQGAFGSLTLPHYYVRRPTKEDIWRVIRSRELFRLILSAIWLIIAGLLCSWTQSKSDERWVLHAPNQDPRASPPLYDSLWDVSPYLENKLYLTDVFVMGLLGVTVVCMLFFVAPSWVKRAIIFRRIFWIMGSLYWYRALTLTVTTLPATHNDCAPVITQGFSFGEALKASIDMIFGGVKACTDNIFSGHTMFLMTCVFQWRMYCRFRPFAWIVYAVALVGILLIDFTRLHYTVDIVLAMFITWGAYTIYFACLNIAVQRLQFDGHLRGHYDSPMGHPEARWDKYNAEFQDIIYIPRMLNSGLVASIAYLDGLDLRWNEETAQALRQDHQDLQKQRDRSESQIPLHQPSADMSGVSSMLIMFQLRGIQSLGKHERILLYGTVIWTIYIAHTRLIFAPDLTSNMIKMWHSLLHRVLVAKARTARTRGSEPEFRSRWTRLIQ</sequence>
<feature type="transmembrane region" description="Helical" evidence="10">
    <location>
        <begin position="244"/>
        <end position="266"/>
    </location>
</feature>
<dbReference type="OrthoDB" id="422827at2759"/>
<protein>
    <recommendedName>
        <fullName evidence="11">Sphingomyelin synthase-like domain-containing protein</fullName>
    </recommendedName>
</protein>
<evidence type="ECO:0000256" key="9">
    <source>
        <dbReference type="SAM" id="MobiDB-lite"/>
    </source>
</evidence>
<reference evidence="13" key="1">
    <citation type="journal article" date="2018" name="Nat. Microbiol.">
        <title>Leveraging single-cell genomics to expand the fungal tree of life.</title>
        <authorList>
            <person name="Ahrendt S.R."/>
            <person name="Quandt C.A."/>
            <person name="Ciobanu D."/>
            <person name="Clum A."/>
            <person name="Salamov A."/>
            <person name="Andreopoulos B."/>
            <person name="Cheng J.F."/>
            <person name="Woyke T."/>
            <person name="Pelin A."/>
            <person name="Henrissat B."/>
            <person name="Reynolds N.K."/>
            <person name="Benny G.L."/>
            <person name="Smith M.E."/>
            <person name="James T.Y."/>
            <person name="Grigoriev I.V."/>
        </authorList>
    </citation>
    <scope>NUCLEOTIDE SEQUENCE [LARGE SCALE GENOMIC DNA]</scope>
</reference>
<feature type="domain" description="Sphingomyelin synthase-like" evidence="11">
    <location>
        <begin position="190"/>
        <end position="258"/>
    </location>
</feature>
<dbReference type="GO" id="GO:0000139">
    <property type="term" value="C:Golgi membrane"/>
    <property type="evidence" value="ECO:0007669"/>
    <property type="project" value="TreeGrafter"/>
</dbReference>
<keyword evidence="6 10" id="KW-1133">Transmembrane helix</keyword>
<keyword evidence="4 10" id="KW-0812">Transmembrane</keyword>
<feature type="transmembrane region" description="Helical" evidence="10">
    <location>
        <begin position="104"/>
        <end position="126"/>
    </location>
</feature>
<evidence type="ECO:0000256" key="4">
    <source>
        <dbReference type="ARBA" id="ARBA00022692"/>
    </source>
</evidence>
<evidence type="ECO:0000256" key="10">
    <source>
        <dbReference type="SAM" id="Phobius"/>
    </source>
</evidence>
<keyword evidence="7" id="KW-0443">Lipid metabolism</keyword>
<dbReference type="GO" id="GO:0047493">
    <property type="term" value="F:ceramide cholinephosphotransferase activity"/>
    <property type="evidence" value="ECO:0007669"/>
    <property type="project" value="TreeGrafter"/>
</dbReference>
<feature type="compositionally biased region" description="Basic and acidic residues" evidence="9">
    <location>
        <begin position="334"/>
        <end position="348"/>
    </location>
</feature>
<name>A0A4P9Y0A4_9FUNG</name>
<dbReference type="GO" id="GO:0046513">
    <property type="term" value="P:ceramide biosynthetic process"/>
    <property type="evidence" value="ECO:0007669"/>
    <property type="project" value="TreeGrafter"/>
</dbReference>
<accession>A0A4P9Y0A4</accession>
<feature type="transmembrane region" description="Helical" evidence="10">
    <location>
        <begin position="218"/>
        <end position="238"/>
    </location>
</feature>
<comment type="similarity">
    <text evidence="2">Belongs to the sphingomyelin synthase family.</text>
</comment>
<gene>
    <name evidence="12" type="ORF">BJ684DRAFT_21259</name>
</gene>
<feature type="region of interest" description="Disordered" evidence="9">
    <location>
        <begin position="334"/>
        <end position="358"/>
    </location>
</feature>
<dbReference type="PANTHER" id="PTHR21290">
    <property type="entry name" value="SPHINGOMYELIN SYNTHETASE"/>
    <property type="match status" value="1"/>
</dbReference>
<evidence type="ECO:0000259" key="11">
    <source>
        <dbReference type="Pfam" id="PF14360"/>
    </source>
</evidence>
<dbReference type="GO" id="GO:0033188">
    <property type="term" value="F:sphingomyelin synthase activity"/>
    <property type="evidence" value="ECO:0007669"/>
    <property type="project" value="TreeGrafter"/>
</dbReference>
<keyword evidence="5" id="KW-0746">Sphingolipid metabolism</keyword>
<feature type="transmembrane region" description="Helical" evidence="10">
    <location>
        <begin position="384"/>
        <end position="403"/>
    </location>
</feature>
<evidence type="ECO:0000256" key="5">
    <source>
        <dbReference type="ARBA" id="ARBA00022919"/>
    </source>
</evidence>
<evidence type="ECO:0000256" key="6">
    <source>
        <dbReference type="ARBA" id="ARBA00022989"/>
    </source>
</evidence>
<evidence type="ECO:0000256" key="7">
    <source>
        <dbReference type="ARBA" id="ARBA00023098"/>
    </source>
</evidence>
<evidence type="ECO:0000256" key="8">
    <source>
        <dbReference type="ARBA" id="ARBA00023136"/>
    </source>
</evidence>
<evidence type="ECO:0000256" key="1">
    <source>
        <dbReference type="ARBA" id="ARBA00004141"/>
    </source>
</evidence>